<organism evidence="2 3">
    <name type="scientific">Marinobacterium aestuariivivens</name>
    <dbReference type="NCBI Taxonomy" id="1698799"/>
    <lineage>
        <taxon>Bacteria</taxon>
        <taxon>Pseudomonadati</taxon>
        <taxon>Pseudomonadota</taxon>
        <taxon>Gammaproteobacteria</taxon>
        <taxon>Oceanospirillales</taxon>
        <taxon>Oceanospirillaceae</taxon>
        <taxon>Marinobacterium</taxon>
    </lineage>
</organism>
<dbReference type="SMART" id="SM00062">
    <property type="entry name" value="PBPb"/>
    <property type="match status" value="1"/>
</dbReference>
<gene>
    <name evidence="2" type="ORF">ACFQDL_23010</name>
</gene>
<keyword evidence="3" id="KW-1185">Reference proteome</keyword>
<dbReference type="Gene3D" id="3.40.190.10">
    <property type="entry name" value="Periplasmic binding protein-like II"/>
    <property type="match status" value="2"/>
</dbReference>
<protein>
    <submittedName>
        <fullName evidence="2">Substrate-binding periplasmic protein</fullName>
    </submittedName>
</protein>
<dbReference type="SUPFAM" id="SSF53850">
    <property type="entry name" value="Periplasmic binding protein-like II"/>
    <property type="match status" value="1"/>
</dbReference>
<evidence type="ECO:0000313" key="2">
    <source>
        <dbReference type="EMBL" id="MFC6672621.1"/>
    </source>
</evidence>
<dbReference type="InterPro" id="IPR001638">
    <property type="entry name" value="Solute-binding_3/MltF_N"/>
</dbReference>
<reference evidence="3" key="1">
    <citation type="journal article" date="2019" name="Int. J. Syst. Evol. Microbiol.">
        <title>The Global Catalogue of Microorganisms (GCM) 10K type strain sequencing project: providing services to taxonomists for standard genome sequencing and annotation.</title>
        <authorList>
            <consortium name="The Broad Institute Genomics Platform"/>
            <consortium name="The Broad Institute Genome Sequencing Center for Infectious Disease"/>
            <person name="Wu L."/>
            <person name="Ma J."/>
        </authorList>
    </citation>
    <scope>NUCLEOTIDE SEQUENCE [LARGE SCALE GENOMIC DNA]</scope>
    <source>
        <strain evidence="3">NBRC 111756</strain>
    </source>
</reference>
<dbReference type="EMBL" id="JBHSWE010000001">
    <property type="protein sequence ID" value="MFC6672621.1"/>
    <property type="molecule type" value="Genomic_DNA"/>
</dbReference>
<feature type="domain" description="Solute-binding protein family 3/N-terminal" evidence="1">
    <location>
        <begin position="19"/>
        <end position="233"/>
    </location>
</feature>
<dbReference type="Proteomes" id="UP001596422">
    <property type="component" value="Unassembled WGS sequence"/>
</dbReference>
<sequence length="239" mass="26806">MAFIAVVHSCRPPRAWTDTLNAGLPGDAQAPFFWRDDGGRFLGIYPDLMRLVAEEMAVDMRFIALSQARLRHHFASGDIDIEVGVAPSQAPDPDGALYSRPFFVVNEVIIYSPELTFDIFILKDLAGQRVATVRGTRVPAYVEREDFATELQVAKRVDRGWNRIGLMKEALALHYQRTLDLDYRISLPYQSNPVSVRLHPGRTHWLAAIDRAIARAEEDGRLEALLCRYLCGPGPEAGD</sequence>
<evidence type="ECO:0000259" key="1">
    <source>
        <dbReference type="SMART" id="SM00062"/>
    </source>
</evidence>
<dbReference type="Pfam" id="PF00497">
    <property type="entry name" value="SBP_bac_3"/>
    <property type="match status" value="1"/>
</dbReference>
<dbReference type="RefSeq" id="WP_379911050.1">
    <property type="nucleotide sequence ID" value="NZ_JBHSWE010000001.1"/>
</dbReference>
<name>A0ABW2A5G4_9GAMM</name>
<accession>A0ABW2A5G4</accession>
<comment type="caution">
    <text evidence="2">The sequence shown here is derived from an EMBL/GenBank/DDBJ whole genome shotgun (WGS) entry which is preliminary data.</text>
</comment>
<evidence type="ECO:0000313" key="3">
    <source>
        <dbReference type="Proteomes" id="UP001596422"/>
    </source>
</evidence>
<proteinExistence type="predicted"/>